<keyword evidence="3" id="KW-0812">Transmembrane</keyword>
<keyword evidence="1" id="KW-0175">Coiled coil</keyword>
<keyword evidence="3" id="KW-0472">Membrane</keyword>
<feature type="transmembrane region" description="Helical" evidence="3">
    <location>
        <begin position="12"/>
        <end position="34"/>
    </location>
</feature>
<dbReference type="EMBL" id="JAGGKG010000001">
    <property type="protein sequence ID" value="MBP1903407.1"/>
    <property type="molecule type" value="Genomic_DNA"/>
</dbReference>
<evidence type="ECO:0000256" key="2">
    <source>
        <dbReference type="SAM" id="MobiDB-lite"/>
    </source>
</evidence>
<feature type="compositionally biased region" description="Polar residues" evidence="2">
    <location>
        <begin position="281"/>
        <end position="312"/>
    </location>
</feature>
<dbReference type="Proteomes" id="UP001519272">
    <property type="component" value="Unassembled WGS sequence"/>
</dbReference>
<feature type="compositionally biased region" description="Basic and acidic residues" evidence="2">
    <location>
        <begin position="260"/>
        <end position="272"/>
    </location>
</feature>
<dbReference type="Pfam" id="PF08666">
    <property type="entry name" value="SAF"/>
    <property type="match status" value="1"/>
</dbReference>
<feature type="coiled-coil region" evidence="1">
    <location>
        <begin position="38"/>
        <end position="72"/>
    </location>
</feature>
<sequence>MSKIRLRQKQLLLAGAIGGTIVLLLTLGGGYLYVSKLQSKYEMNIVELENKLSIAEKQLNQEKETVTVLNADYRAGEILKEQDLVTVSLPKVAVPKNFANLQDAVGKYMKIDLDKNALVTKNMLYEEGITPDDLRNQEFRLIQLPMKLFKNDFVDVRIKFPTGQDFIVLSKKKVEDLNNQTIWYHMNEKEILTMSSAIVDAYLQDATIYALSYVEPYLQTQAIITYPPNLKVQELISSDPNIVNVATMYLEKKAREKLESDMKSMTDEERQKYLSGKTAEEQNNAGVSNYNGEQQNNTSEQNSLFNSNQNEVKPNPDNIFKDHK</sequence>
<feature type="region of interest" description="Disordered" evidence="2">
    <location>
        <begin position="260"/>
        <end position="324"/>
    </location>
</feature>
<accession>A0ABS4FLF2</accession>
<keyword evidence="6" id="KW-1185">Reference proteome</keyword>
<keyword evidence="3" id="KW-1133">Transmembrane helix</keyword>
<evidence type="ECO:0000256" key="3">
    <source>
        <dbReference type="SAM" id="Phobius"/>
    </source>
</evidence>
<dbReference type="RefSeq" id="WP_210087124.1">
    <property type="nucleotide sequence ID" value="NZ_JAGGKG010000001.1"/>
</dbReference>
<dbReference type="CDD" id="cd11614">
    <property type="entry name" value="SAF_CpaB_FlgA_like"/>
    <property type="match status" value="1"/>
</dbReference>
<evidence type="ECO:0000256" key="1">
    <source>
        <dbReference type="SAM" id="Coils"/>
    </source>
</evidence>
<dbReference type="InterPro" id="IPR013974">
    <property type="entry name" value="SAF"/>
</dbReference>
<evidence type="ECO:0000259" key="4">
    <source>
        <dbReference type="SMART" id="SM00858"/>
    </source>
</evidence>
<proteinExistence type="predicted"/>
<feature type="domain" description="SAF" evidence="4">
    <location>
        <begin position="64"/>
        <end position="125"/>
    </location>
</feature>
<comment type="caution">
    <text evidence="5">The sequence shown here is derived from an EMBL/GenBank/DDBJ whole genome shotgun (WGS) entry which is preliminary data.</text>
</comment>
<protein>
    <recommendedName>
        <fullName evidence="4">SAF domain-containing protein</fullName>
    </recommendedName>
</protein>
<gene>
    <name evidence="5" type="ORF">J2Z32_000019</name>
</gene>
<name>A0ABS4FLF2_9BACL</name>
<organism evidence="5 6">
    <name type="scientific">Paenibacillus turicensis</name>
    <dbReference type="NCBI Taxonomy" id="160487"/>
    <lineage>
        <taxon>Bacteria</taxon>
        <taxon>Bacillati</taxon>
        <taxon>Bacillota</taxon>
        <taxon>Bacilli</taxon>
        <taxon>Bacillales</taxon>
        <taxon>Paenibacillaceae</taxon>
        <taxon>Paenibacillus</taxon>
    </lineage>
</organism>
<evidence type="ECO:0000313" key="6">
    <source>
        <dbReference type="Proteomes" id="UP001519272"/>
    </source>
</evidence>
<dbReference type="SMART" id="SM00858">
    <property type="entry name" value="SAF"/>
    <property type="match status" value="1"/>
</dbReference>
<evidence type="ECO:0000313" key="5">
    <source>
        <dbReference type="EMBL" id="MBP1903407.1"/>
    </source>
</evidence>
<reference evidence="5 6" key="1">
    <citation type="submission" date="2021-03" db="EMBL/GenBank/DDBJ databases">
        <title>Genomic Encyclopedia of Type Strains, Phase IV (KMG-IV): sequencing the most valuable type-strain genomes for metagenomic binning, comparative biology and taxonomic classification.</title>
        <authorList>
            <person name="Goeker M."/>
        </authorList>
    </citation>
    <scope>NUCLEOTIDE SEQUENCE [LARGE SCALE GENOMIC DNA]</scope>
    <source>
        <strain evidence="5 6">DSM 14349</strain>
    </source>
</reference>